<protein>
    <submittedName>
        <fullName evidence="1">Uncharacterized protein</fullName>
    </submittedName>
</protein>
<dbReference type="EMBL" id="AFRT01000474">
    <property type="protein sequence ID" value="ELU43844.1"/>
    <property type="molecule type" value="Genomic_DNA"/>
</dbReference>
<dbReference type="Proteomes" id="UP000011668">
    <property type="component" value="Unassembled WGS sequence"/>
</dbReference>
<organism evidence="1 2">
    <name type="scientific">Thanatephorus cucumeris (strain AG1-IA)</name>
    <name type="common">Rice sheath blight fungus</name>
    <name type="synonym">Rhizoctonia solani</name>
    <dbReference type="NCBI Taxonomy" id="983506"/>
    <lineage>
        <taxon>Eukaryota</taxon>
        <taxon>Fungi</taxon>
        <taxon>Dikarya</taxon>
        <taxon>Basidiomycota</taxon>
        <taxon>Agaricomycotina</taxon>
        <taxon>Agaricomycetes</taxon>
        <taxon>Cantharellales</taxon>
        <taxon>Ceratobasidiaceae</taxon>
        <taxon>Rhizoctonia</taxon>
        <taxon>Rhizoctonia solani AG-1</taxon>
    </lineage>
</organism>
<sequence length="121" mass="13857">MRNDEPKLCSSPCNWPRGPDEMRSTITIACRQDCLPPGASPVLLMLASDFSYRETIHGMDHRHVKWKNMEKAGEKTNAKAFVNNISEIWKKSEKIKSSTWLYRKGAVLSDTYCQRPIIRGT</sequence>
<evidence type="ECO:0000313" key="1">
    <source>
        <dbReference type="EMBL" id="ELU43844.1"/>
    </source>
</evidence>
<comment type="caution">
    <text evidence="1">The sequence shown here is derived from an EMBL/GenBank/DDBJ whole genome shotgun (WGS) entry which is preliminary data.</text>
</comment>
<name>L8X5E6_THACA</name>
<reference evidence="1 2" key="1">
    <citation type="journal article" date="2013" name="Nat. Commun.">
        <title>The evolution and pathogenic mechanisms of the rice sheath blight pathogen.</title>
        <authorList>
            <person name="Zheng A."/>
            <person name="Lin R."/>
            <person name="Xu L."/>
            <person name="Qin P."/>
            <person name="Tang C."/>
            <person name="Ai P."/>
            <person name="Zhang D."/>
            <person name="Liu Y."/>
            <person name="Sun Z."/>
            <person name="Feng H."/>
            <person name="Wang Y."/>
            <person name="Chen Y."/>
            <person name="Liang X."/>
            <person name="Fu R."/>
            <person name="Li Q."/>
            <person name="Zhang J."/>
            <person name="Yu X."/>
            <person name="Xie Z."/>
            <person name="Ding L."/>
            <person name="Guan P."/>
            <person name="Tang J."/>
            <person name="Liang Y."/>
            <person name="Wang S."/>
            <person name="Deng Q."/>
            <person name="Li S."/>
            <person name="Zhu J."/>
            <person name="Wang L."/>
            <person name="Liu H."/>
            <person name="Li P."/>
        </authorList>
    </citation>
    <scope>NUCLEOTIDE SEQUENCE [LARGE SCALE GENOMIC DNA]</scope>
    <source>
        <strain evidence="2">AG-1 IA</strain>
    </source>
</reference>
<dbReference type="AlphaFoldDB" id="L8X5E6"/>
<dbReference type="HOGENOM" id="CLU_2039655_0_0_1"/>
<evidence type="ECO:0000313" key="2">
    <source>
        <dbReference type="Proteomes" id="UP000011668"/>
    </source>
</evidence>
<accession>L8X5E6</accession>
<keyword evidence="2" id="KW-1185">Reference proteome</keyword>
<proteinExistence type="predicted"/>
<gene>
    <name evidence="1" type="ORF">AG1IA_02106</name>
</gene>